<keyword evidence="1" id="KW-0663">Pyridoxal phosphate</keyword>
<evidence type="ECO:0000313" key="4">
    <source>
        <dbReference type="Proteomes" id="UP001501757"/>
    </source>
</evidence>
<dbReference type="Gene3D" id="3.90.1150.10">
    <property type="entry name" value="Aspartate Aminotransferase, domain 1"/>
    <property type="match status" value="1"/>
</dbReference>
<dbReference type="InterPro" id="IPR000192">
    <property type="entry name" value="Aminotrans_V_dom"/>
</dbReference>
<dbReference type="EMBL" id="BAAAEI010000031">
    <property type="protein sequence ID" value="GAA0373669.1"/>
    <property type="molecule type" value="Genomic_DNA"/>
</dbReference>
<dbReference type="SUPFAM" id="SSF53383">
    <property type="entry name" value="PLP-dependent transferases"/>
    <property type="match status" value="1"/>
</dbReference>
<dbReference type="Pfam" id="PF00266">
    <property type="entry name" value="Aminotran_5"/>
    <property type="match status" value="1"/>
</dbReference>
<keyword evidence="4" id="KW-1185">Reference proteome</keyword>
<dbReference type="RefSeq" id="WP_425542144.1">
    <property type="nucleotide sequence ID" value="NZ_BAAAEI010000031.1"/>
</dbReference>
<protein>
    <submittedName>
        <fullName evidence="3">Aminotransferase class V-fold PLP-dependent enzyme</fullName>
    </submittedName>
</protein>
<dbReference type="Proteomes" id="UP001501757">
    <property type="component" value="Unassembled WGS sequence"/>
</dbReference>
<name>A0ABN0XV27_9ALTE</name>
<dbReference type="InterPro" id="IPR015424">
    <property type="entry name" value="PyrdxlP-dep_Trfase"/>
</dbReference>
<evidence type="ECO:0000259" key="2">
    <source>
        <dbReference type="Pfam" id="PF00266"/>
    </source>
</evidence>
<evidence type="ECO:0000313" key="3">
    <source>
        <dbReference type="EMBL" id="GAA0373669.1"/>
    </source>
</evidence>
<keyword evidence="3" id="KW-0032">Aminotransferase</keyword>
<accession>A0ABN0XV27</accession>
<organism evidence="3 4">
    <name type="scientific">Bowmanella denitrificans</name>
    <dbReference type="NCBI Taxonomy" id="366582"/>
    <lineage>
        <taxon>Bacteria</taxon>
        <taxon>Pseudomonadati</taxon>
        <taxon>Pseudomonadota</taxon>
        <taxon>Gammaproteobacteria</taxon>
        <taxon>Alteromonadales</taxon>
        <taxon>Alteromonadaceae</taxon>
        <taxon>Bowmanella</taxon>
    </lineage>
</organism>
<sequence>MTLYQHLYQRFLDANPGKQHFACHSHHYWPDVTRDAMLQYWDDTAAMVDDKWQYLFSQKLPQVQQYIADTLNTGMPSQLAFAPNTHELLYRILSCLDWQKPLKILTTDSEFHSFNRQIQRLAELDNLQLTCIETLPFNNFEQRFFDAIESDSWDLIFISQVFFNSALAVRNLDALVARAAAHSLFVIDGYHGFMALPTDLSAIANRVFYLAGSYKYAQGGEGCCFVHVPPQCQLRPTYTGWFAEFGELDQAKTGQVNYATNGMRFAGATMDFAPLYRLAAVQALYQQQGLDVATIHAYVQGLQQAFLQKLDAIGHRDLHGGNLLMADPHHHGHFLTFKLASQQRVQALHQHLHKHGVITDARGDRLRFGFALYHNAAEYDLRCLQDMP</sequence>
<gene>
    <name evidence="3" type="ORF">GCM10009092_42270</name>
</gene>
<dbReference type="InterPro" id="IPR015422">
    <property type="entry name" value="PyrdxlP-dep_Trfase_small"/>
</dbReference>
<proteinExistence type="predicted"/>
<feature type="domain" description="Aminotransferase class V" evidence="2">
    <location>
        <begin position="33"/>
        <end position="361"/>
    </location>
</feature>
<reference evidence="3 4" key="1">
    <citation type="journal article" date="2019" name="Int. J. Syst. Evol. Microbiol.">
        <title>The Global Catalogue of Microorganisms (GCM) 10K type strain sequencing project: providing services to taxonomists for standard genome sequencing and annotation.</title>
        <authorList>
            <consortium name="The Broad Institute Genomics Platform"/>
            <consortium name="The Broad Institute Genome Sequencing Center for Infectious Disease"/>
            <person name="Wu L."/>
            <person name="Ma J."/>
        </authorList>
    </citation>
    <scope>NUCLEOTIDE SEQUENCE [LARGE SCALE GENOMIC DNA]</scope>
    <source>
        <strain evidence="3 4">JCM 13378</strain>
    </source>
</reference>
<comment type="caution">
    <text evidence="3">The sequence shown here is derived from an EMBL/GenBank/DDBJ whole genome shotgun (WGS) entry which is preliminary data.</text>
</comment>
<dbReference type="GO" id="GO:0008483">
    <property type="term" value="F:transaminase activity"/>
    <property type="evidence" value="ECO:0007669"/>
    <property type="project" value="UniProtKB-KW"/>
</dbReference>
<keyword evidence="3" id="KW-0808">Transferase</keyword>
<evidence type="ECO:0000256" key="1">
    <source>
        <dbReference type="ARBA" id="ARBA00022898"/>
    </source>
</evidence>
<dbReference type="Gene3D" id="3.40.640.10">
    <property type="entry name" value="Type I PLP-dependent aspartate aminotransferase-like (Major domain)"/>
    <property type="match status" value="1"/>
</dbReference>
<dbReference type="InterPro" id="IPR015421">
    <property type="entry name" value="PyrdxlP-dep_Trfase_major"/>
</dbReference>